<dbReference type="OrthoDB" id="1367865at2759"/>
<dbReference type="InterPro" id="IPR015943">
    <property type="entry name" value="WD40/YVTN_repeat-like_dom_sf"/>
</dbReference>
<dbReference type="InterPro" id="IPR001680">
    <property type="entry name" value="WD40_rpt"/>
</dbReference>
<dbReference type="InterPro" id="IPR020472">
    <property type="entry name" value="WD40_PAC1"/>
</dbReference>
<protein>
    <submittedName>
        <fullName evidence="6">Uncharacterized protein</fullName>
    </submittedName>
</protein>
<organism evidence="6 7">
    <name type="scientific">Genlisea aurea</name>
    <dbReference type="NCBI Taxonomy" id="192259"/>
    <lineage>
        <taxon>Eukaryota</taxon>
        <taxon>Viridiplantae</taxon>
        <taxon>Streptophyta</taxon>
        <taxon>Embryophyta</taxon>
        <taxon>Tracheophyta</taxon>
        <taxon>Spermatophyta</taxon>
        <taxon>Magnoliopsida</taxon>
        <taxon>eudicotyledons</taxon>
        <taxon>Gunneridae</taxon>
        <taxon>Pentapetalae</taxon>
        <taxon>asterids</taxon>
        <taxon>lamiids</taxon>
        <taxon>Lamiales</taxon>
        <taxon>Lentibulariaceae</taxon>
        <taxon>Genlisea</taxon>
    </lineage>
</organism>
<proteinExistence type="predicted"/>
<dbReference type="PRINTS" id="PR00320">
    <property type="entry name" value="GPROTEINBRPT"/>
</dbReference>
<feature type="repeat" description="WD" evidence="5">
    <location>
        <begin position="175"/>
        <end position="217"/>
    </location>
</feature>
<dbReference type="GO" id="GO:0003714">
    <property type="term" value="F:transcription corepressor activity"/>
    <property type="evidence" value="ECO:0007669"/>
    <property type="project" value="InterPro"/>
</dbReference>
<reference evidence="6 7" key="1">
    <citation type="journal article" date="2013" name="BMC Genomics">
        <title>The miniature genome of a carnivorous plant Genlisea aurea contains a low number of genes and short non-coding sequences.</title>
        <authorList>
            <person name="Leushkin E.V."/>
            <person name="Sutormin R.A."/>
            <person name="Nabieva E.R."/>
            <person name="Penin A.A."/>
            <person name="Kondrashov A.S."/>
            <person name="Logacheva M.D."/>
        </authorList>
    </citation>
    <scope>NUCLEOTIDE SEQUENCE [LARGE SCALE GENOMIC DNA]</scope>
</reference>
<evidence type="ECO:0000313" key="7">
    <source>
        <dbReference type="Proteomes" id="UP000015453"/>
    </source>
</evidence>
<dbReference type="SMART" id="SM00320">
    <property type="entry name" value="WD40"/>
    <property type="match status" value="5"/>
</dbReference>
<dbReference type="Pfam" id="PF00400">
    <property type="entry name" value="WD40"/>
    <property type="match status" value="4"/>
</dbReference>
<dbReference type="CDD" id="cd00200">
    <property type="entry name" value="WD40"/>
    <property type="match status" value="1"/>
</dbReference>
<keyword evidence="2 5" id="KW-0853">WD repeat</keyword>
<dbReference type="EMBL" id="AUSU01004548">
    <property type="protein sequence ID" value="EPS64884.1"/>
    <property type="molecule type" value="Genomic_DNA"/>
</dbReference>
<dbReference type="InterPro" id="IPR045183">
    <property type="entry name" value="Ebi-like"/>
</dbReference>
<accession>S8CD72</accession>
<dbReference type="PROSITE" id="PS50294">
    <property type="entry name" value="WD_REPEATS_REGION"/>
    <property type="match status" value="4"/>
</dbReference>
<dbReference type="AlphaFoldDB" id="S8CD72"/>
<feature type="non-terminal residue" evidence="6">
    <location>
        <position position="1"/>
    </location>
</feature>
<dbReference type="InterPro" id="IPR036322">
    <property type="entry name" value="WD40_repeat_dom_sf"/>
</dbReference>
<feature type="repeat" description="WD" evidence="5">
    <location>
        <begin position="1"/>
        <end position="35"/>
    </location>
</feature>
<comment type="subcellular location">
    <subcellularLocation>
        <location evidence="1">Nucleus</location>
    </subcellularLocation>
</comment>
<comment type="caution">
    <text evidence="6">The sequence shown here is derived from an EMBL/GenBank/DDBJ whole genome shotgun (WGS) entry which is preliminary data.</text>
</comment>
<evidence type="ECO:0000256" key="3">
    <source>
        <dbReference type="ARBA" id="ARBA00022737"/>
    </source>
</evidence>
<keyword evidence="3" id="KW-0677">Repeat</keyword>
<evidence type="ECO:0000313" key="6">
    <source>
        <dbReference type="EMBL" id="EPS64884.1"/>
    </source>
</evidence>
<keyword evidence="7" id="KW-1185">Reference proteome</keyword>
<feature type="repeat" description="WD" evidence="5">
    <location>
        <begin position="51"/>
        <end position="83"/>
    </location>
</feature>
<dbReference type="PANTHER" id="PTHR22846:SF2">
    <property type="entry name" value="F-BOX-LIKE_WD REPEAT-CONTAINING PROTEIN EBI"/>
    <property type="match status" value="1"/>
</dbReference>
<dbReference type="Proteomes" id="UP000015453">
    <property type="component" value="Unassembled WGS sequence"/>
</dbReference>
<evidence type="ECO:0000256" key="1">
    <source>
        <dbReference type="ARBA" id="ARBA00004123"/>
    </source>
</evidence>
<sequence length="222" mass="24702">VFSCAWNPDGSLLASGSADSTARIWTVDKSSSYSVQNEYPSVVLTHSNEETNEKIGEVTKVDWNTEGSLLATASSDGQARIWNRDGELISTLTRHEGTISCLKWNERGNFVVSGSTDKSAIVWDVQRVECKQQFKFDEGFSVDVDWQNNVTFASSAGDKMIYVCRVGESRPTRRILAHTATINCVRWDPTTSLLLASCSDDRTAKIWDLKKDACVGQLKHRK</sequence>
<dbReference type="PROSITE" id="PS50082">
    <property type="entry name" value="WD_REPEATS_2"/>
    <property type="match status" value="4"/>
</dbReference>
<dbReference type="PANTHER" id="PTHR22846">
    <property type="entry name" value="WD40 REPEAT PROTEIN"/>
    <property type="match status" value="1"/>
</dbReference>
<feature type="non-terminal residue" evidence="6">
    <location>
        <position position="222"/>
    </location>
</feature>
<name>S8CD72_9LAMI</name>
<dbReference type="GO" id="GO:0006357">
    <property type="term" value="P:regulation of transcription by RNA polymerase II"/>
    <property type="evidence" value="ECO:0007669"/>
    <property type="project" value="TreeGrafter"/>
</dbReference>
<dbReference type="SUPFAM" id="SSF50978">
    <property type="entry name" value="WD40 repeat-like"/>
    <property type="match status" value="1"/>
</dbReference>
<dbReference type="Gene3D" id="2.130.10.10">
    <property type="entry name" value="YVTN repeat-like/Quinoprotein amine dehydrogenase"/>
    <property type="match status" value="1"/>
</dbReference>
<evidence type="ECO:0000256" key="5">
    <source>
        <dbReference type="PROSITE-ProRule" id="PRU00221"/>
    </source>
</evidence>
<dbReference type="InterPro" id="IPR019775">
    <property type="entry name" value="WD40_repeat_CS"/>
</dbReference>
<dbReference type="PROSITE" id="PS00678">
    <property type="entry name" value="WD_REPEATS_1"/>
    <property type="match status" value="2"/>
</dbReference>
<keyword evidence="4" id="KW-0539">Nucleus</keyword>
<evidence type="ECO:0000256" key="4">
    <source>
        <dbReference type="ARBA" id="ARBA00023242"/>
    </source>
</evidence>
<feature type="repeat" description="WD" evidence="5">
    <location>
        <begin position="92"/>
        <end position="133"/>
    </location>
</feature>
<dbReference type="GO" id="GO:0000118">
    <property type="term" value="C:histone deacetylase complex"/>
    <property type="evidence" value="ECO:0007669"/>
    <property type="project" value="TreeGrafter"/>
</dbReference>
<evidence type="ECO:0000256" key="2">
    <source>
        <dbReference type="ARBA" id="ARBA00022574"/>
    </source>
</evidence>
<gene>
    <name evidence="6" type="ORF">M569_09894</name>
</gene>